<name>A0A1M4SLB6_9FIRM</name>
<proteinExistence type="predicted"/>
<protein>
    <submittedName>
        <fullName evidence="1">Uncharacterized protein</fullName>
    </submittedName>
</protein>
<evidence type="ECO:0000313" key="2">
    <source>
        <dbReference type="Proteomes" id="UP000184404"/>
    </source>
</evidence>
<evidence type="ECO:0000313" key="1">
    <source>
        <dbReference type="EMBL" id="SHE32969.1"/>
    </source>
</evidence>
<gene>
    <name evidence="1" type="ORF">SAMN02745190_00174</name>
</gene>
<dbReference type="AlphaFoldDB" id="A0A1M4SLB6"/>
<dbReference type="EMBL" id="FQUG01000002">
    <property type="protein sequence ID" value="SHE32969.1"/>
    <property type="molecule type" value="Genomic_DNA"/>
</dbReference>
<sequence>MIEINKQRFVFIPDFENDLDTYNKVCHQFIEKFFGTDALLIIVVENIGEVFQYYCYWSVKAFEACQIRYALLDKWGVELVQKVDYLISGISSKNDAFIDVAYKNRVGIISACKDDVFSEFYPSVAVVQVKAQIKKVLNEKIFQTIPLGEYEYILFHQGMGETLCFLYWMKVYTQQNHQPIAVICTQESRKELLELCPFVSCVITVSSLFWDYISVYYGDEFHIKNFNGLYFSNQLPWSRSRSSCMVDAVKKFLKLPQDAQLEKYEITIPQSAENNADILFENMHLRKKRTVFIVHNGINFGDGERNDAFWKQLVDVLRENNYDVVFNNKDEVYGCPGIFCSIYDTVKFAEKCENVISVSTGLTEVICALARKKMLVQFVWPGSYDPVWTSDEERWEYTLRDIKLHGMDFVHGVIDLHREYEDQVFSESVDSLDYILDMEPEKIEELVQTLVQNIKNKNV</sequence>
<reference evidence="1 2" key="1">
    <citation type="submission" date="2016-11" db="EMBL/GenBank/DDBJ databases">
        <authorList>
            <person name="Jaros S."/>
            <person name="Januszkiewicz K."/>
            <person name="Wedrychowicz H."/>
        </authorList>
    </citation>
    <scope>NUCLEOTIDE SEQUENCE [LARGE SCALE GENOMIC DNA]</scope>
    <source>
        <strain evidence="1 2">DSM 10502</strain>
    </source>
</reference>
<dbReference type="STRING" id="1123243.SAMN02745190_00174"/>
<accession>A0A1M4SLB6</accession>
<dbReference type="RefSeq" id="WP_072934299.1">
    <property type="nucleotide sequence ID" value="NZ_FQUG01000002.1"/>
</dbReference>
<dbReference type="Proteomes" id="UP000184404">
    <property type="component" value="Unassembled WGS sequence"/>
</dbReference>
<organism evidence="1 2">
    <name type="scientific">Schwartzia succinivorans DSM 10502</name>
    <dbReference type="NCBI Taxonomy" id="1123243"/>
    <lineage>
        <taxon>Bacteria</taxon>
        <taxon>Bacillati</taxon>
        <taxon>Bacillota</taxon>
        <taxon>Negativicutes</taxon>
        <taxon>Selenomonadales</taxon>
        <taxon>Selenomonadaceae</taxon>
        <taxon>Schwartzia</taxon>
    </lineage>
</organism>
<keyword evidence="2" id="KW-1185">Reference proteome</keyword>